<evidence type="ECO:0000256" key="10">
    <source>
        <dbReference type="ARBA" id="ARBA00022833"/>
    </source>
</evidence>
<evidence type="ECO:0000256" key="18">
    <source>
        <dbReference type="SAM" id="MobiDB-lite"/>
    </source>
</evidence>
<keyword evidence="7" id="KW-0677">Repeat</keyword>
<dbReference type="InterPro" id="IPR013087">
    <property type="entry name" value="Znf_C2H2_type"/>
</dbReference>
<dbReference type="EMBL" id="CADEPM010000003">
    <property type="protein sequence ID" value="CAB3401256.1"/>
    <property type="molecule type" value="Genomic_DNA"/>
</dbReference>
<dbReference type="Proteomes" id="UP000494206">
    <property type="component" value="Unassembled WGS sequence"/>
</dbReference>
<dbReference type="PROSITE" id="PS00028">
    <property type="entry name" value="ZINC_FINGER_C2H2_1"/>
    <property type="match status" value="4"/>
</dbReference>
<feature type="compositionally biased region" description="Basic and acidic residues" evidence="18">
    <location>
        <begin position="131"/>
        <end position="140"/>
    </location>
</feature>
<feature type="domain" description="C2H2-type" evidence="19">
    <location>
        <begin position="219"/>
        <end position="248"/>
    </location>
</feature>
<dbReference type="GO" id="GO:0000978">
    <property type="term" value="F:RNA polymerase II cis-regulatory region sequence-specific DNA binding"/>
    <property type="evidence" value="ECO:0007669"/>
    <property type="project" value="TreeGrafter"/>
</dbReference>
<accession>A0A8S1EKC3</accession>
<comment type="subunit">
    <text evidence="15">Interacts with the MX regulatory domain of tra-2.</text>
</comment>
<dbReference type="GO" id="GO:0030154">
    <property type="term" value="P:cell differentiation"/>
    <property type="evidence" value="ECO:0007669"/>
    <property type="project" value="UniProtKB-KW"/>
</dbReference>
<dbReference type="PANTHER" id="PTHR45718">
    <property type="entry name" value="TRANSCRIPTIONAL ACTIVATOR CUBITUS INTERRUPTUS"/>
    <property type="match status" value="1"/>
</dbReference>
<evidence type="ECO:0000256" key="11">
    <source>
        <dbReference type="ARBA" id="ARBA00022871"/>
    </source>
</evidence>
<organism evidence="20 21">
    <name type="scientific">Caenorhabditis bovis</name>
    <dbReference type="NCBI Taxonomy" id="2654633"/>
    <lineage>
        <taxon>Eukaryota</taxon>
        <taxon>Metazoa</taxon>
        <taxon>Ecdysozoa</taxon>
        <taxon>Nematoda</taxon>
        <taxon>Chromadorea</taxon>
        <taxon>Rhabditida</taxon>
        <taxon>Rhabditina</taxon>
        <taxon>Rhabditomorpha</taxon>
        <taxon>Rhabditoidea</taxon>
        <taxon>Rhabditidae</taxon>
        <taxon>Peloderinae</taxon>
        <taxon>Caenorhabditis</taxon>
    </lineage>
</organism>
<dbReference type="GO" id="GO:0019099">
    <property type="term" value="P:female germ-line sex determination"/>
    <property type="evidence" value="ECO:0007669"/>
    <property type="project" value="UniProtKB-ARBA"/>
</dbReference>
<evidence type="ECO:0000313" key="20">
    <source>
        <dbReference type="EMBL" id="CAB3401256.1"/>
    </source>
</evidence>
<evidence type="ECO:0000313" key="21">
    <source>
        <dbReference type="Proteomes" id="UP000494206"/>
    </source>
</evidence>
<dbReference type="GO" id="GO:0005737">
    <property type="term" value="C:cytoplasm"/>
    <property type="evidence" value="ECO:0007669"/>
    <property type="project" value="UniProtKB-SubCell"/>
</dbReference>
<dbReference type="FunFam" id="3.30.160.60:FF:000019">
    <property type="entry name" value="GLI family zinc finger 3"/>
    <property type="match status" value="1"/>
</dbReference>
<feature type="compositionally biased region" description="Acidic residues" evidence="18">
    <location>
        <begin position="828"/>
        <end position="840"/>
    </location>
</feature>
<dbReference type="GO" id="GO:0007548">
    <property type="term" value="P:sex differentiation"/>
    <property type="evidence" value="ECO:0007669"/>
    <property type="project" value="UniProtKB-KW"/>
</dbReference>
<comment type="similarity">
    <text evidence="3">Belongs to the GLI C2H2-type zinc-finger protein family.</text>
</comment>
<keyword evidence="5" id="KW-0963">Cytoplasm</keyword>
<sequence length="864" mass="96739">MDAPTSAEWNFFNAFNTLLSPQPIVDNTNTTCMVNVLNGLNMQQSPVLMSPGIVPISPAILHQSPPANFAGGVQYTMNPVTGNSTVPVVNFAQQMTPNGRVATSIGHSNIRLTANGKRVGRPPGTFKRPPNRQEQKADRGEDIDVETLIDVTCKWRDCGLKFSTLQALVDHVHDVHVQSVSQVHHSWRCEWEGCERVETFKALYMLIVHVRRHTGEKPNKCDYPGCGKEYSRLENLKTHRRTHTGEKPYKCEFPECQKAFSNASDRAKHQNRTHSNMKPYACQIPDCSKSYTDPSSLRKHIKAVHGDEEYERAKKARPNCGTNNCKRRGGGYNMVIPSNLGIVGFPGMINFQGYPNIPQTPQNVLQTQPMYFGSGVLTPQIPVLSTIRPLAPNGSAYSFTLDQSPLSTSTNPTTPRLEFSDSSCTPPMLAKETKSDEEEEEIRKKKESEKSLKRPHSEDRFEPPNGPDTNGGIEVNTSNVSGQIVSVRSVSSSSGEEPPKKRYLSFNIKDILEMARLSDCPHIFGRVLEIVVNEVTSRKAAILVLDRLNEIRRDLRSHWTKMGYIQIKPRDDLSKLVARILRNNFPDFGVEFHDFMKKKFKRVHKKDHKKTYNPSLELAFSSSDEESSPSLSSNENNDAPEDGPPSLDRINETDEIDGEGLSMMRSVAYHNMARTFPQKGGPVPPPPPPPRSTNNLSILDELTVDIAEDDVLFQYVEARLNARVVEDESDFEDMHITLADLAPAYDEEPIPTIQNMAHSSAEDNVLNDDTEDEMFSYSMPEYTNEEPMFSPSSSTSGASGSSGMPPNGGGPRGDDHFYYNRELPPVRDDEDTDDEMEEEEKPCKRVRIKTRLAKQNIASRPFGN</sequence>
<feature type="region of interest" description="Disordered" evidence="18">
    <location>
        <begin position="614"/>
        <end position="652"/>
    </location>
</feature>
<feature type="region of interest" description="Disordered" evidence="18">
    <location>
        <begin position="400"/>
        <end position="478"/>
    </location>
</feature>
<dbReference type="SMART" id="SM00355">
    <property type="entry name" value="ZnF_C2H2"/>
    <property type="match status" value="5"/>
</dbReference>
<keyword evidence="14" id="KW-0539">Nucleus</keyword>
<keyword evidence="10" id="KW-0862">Zinc</keyword>
<evidence type="ECO:0000256" key="8">
    <source>
        <dbReference type="ARBA" id="ARBA00022771"/>
    </source>
</evidence>
<dbReference type="Gene3D" id="3.30.160.60">
    <property type="entry name" value="Classic Zinc Finger"/>
    <property type="match status" value="5"/>
</dbReference>
<dbReference type="AlphaFoldDB" id="A0A8S1EKC3"/>
<dbReference type="SUPFAM" id="SSF57667">
    <property type="entry name" value="beta-beta-alpha zinc fingers"/>
    <property type="match status" value="3"/>
</dbReference>
<feature type="domain" description="C2H2-type" evidence="19">
    <location>
        <begin position="187"/>
        <end position="218"/>
    </location>
</feature>
<dbReference type="GO" id="GO:0005634">
    <property type="term" value="C:nucleus"/>
    <property type="evidence" value="ECO:0007669"/>
    <property type="project" value="UniProtKB-SubCell"/>
</dbReference>
<dbReference type="PANTHER" id="PTHR45718:SF4">
    <property type="entry name" value="TRANSCRIPTIONAL ACTIVATOR CUBITUS INTERRUPTUS"/>
    <property type="match status" value="1"/>
</dbReference>
<gene>
    <name evidence="20" type="ORF">CBOVIS_LOCUS4029</name>
</gene>
<feature type="domain" description="C2H2-type" evidence="19">
    <location>
        <begin position="280"/>
        <end position="310"/>
    </location>
</feature>
<comment type="caution">
    <text evidence="20">The sequence shown here is derived from an EMBL/GenBank/DDBJ whole genome shotgun (WGS) entry which is preliminary data.</text>
</comment>
<feature type="compositionally biased region" description="Low complexity" evidence="18">
    <location>
        <begin position="790"/>
        <end position="805"/>
    </location>
</feature>
<dbReference type="FunFam" id="3.30.160.60:FF:000036">
    <property type="entry name" value="GLI family zinc finger 3"/>
    <property type="match status" value="1"/>
</dbReference>
<keyword evidence="11" id="KW-0744">Spermatogenesis</keyword>
<feature type="region of interest" description="Disordered" evidence="18">
    <location>
        <begin position="782"/>
        <end position="842"/>
    </location>
</feature>
<evidence type="ECO:0000256" key="9">
    <source>
        <dbReference type="ARBA" id="ARBA00022782"/>
    </source>
</evidence>
<feature type="region of interest" description="Disordered" evidence="18">
    <location>
        <begin position="114"/>
        <end position="140"/>
    </location>
</feature>
<keyword evidence="4" id="KW-0217">Developmental protein</keyword>
<keyword evidence="8 17" id="KW-0863">Zinc-finger</keyword>
<name>A0A8S1EKC3_9PELO</name>
<evidence type="ECO:0000256" key="4">
    <source>
        <dbReference type="ARBA" id="ARBA00022473"/>
    </source>
</evidence>
<feature type="domain" description="C2H2-type" evidence="19">
    <location>
        <begin position="249"/>
        <end position="279"/>
    </location>
</feature>
<evidence type="ECO:0000256" key="14">
    <source>
        <dbReference type="ARBA" id="ARBA00023242"/>
    </source>
</evidence>
<feature type="compositionally biased region" description="Low complexity" evidence="18">
    <location>
        <begin position="615"/>
        <end position="637"/>
    </location>
</feature>
<evidence type="ECO:0000256" key="5">
    <source>
        <dbReference type="ARBA" id="ARBA00022490"/>
    </source>
</evidence>
<keyword evidence="21" id="KW-1185">Reference proteome</keyword>
<evidence type="ECO:0000256" key="3">
    <source>
        <dbReference type="ARBA" id="ARBA00010831"/>
    </source>
</evidence>
<evidence type="ECO:0000256" key="12">
    <source>
        <dbReference type="ARBA" id="ARBA00022928"/>
    </source>
</evidence>
<keyword evidence="13" id="KW-0238">DNA-binding</keyword>
<dbReference type="FunFam" id="3.30.160.60:FF:000532">
    <property type="entry name" value="GLIS family zinc finger 2"/>
    <property type="match status" value="1"/>
</dbReference>
<protein>
    <recommendedName>
        <fullName evidence="16">Sex-determining transformer protein 1</fullName>
    </recommendedName>
</protein>
<evidence type="ECO:0000256" key="16">
    <source>
        <dbReference type="ARBA" id="ARBA00069845"/>
    </source>
</evidence>
<dbReference type="GO" id="GO:0000981">
    <property type="term" value="F:DNA-binding transcription factor activity, RNA polymerase II-specific"/>
    <property type="evidence" value="ECO:0007669"/>
    <property type="project" value="TreeGrafter"/>
</dbReference>
<evidence type="ECO:0000256" key="7">
    <source>
        <dbReference type="ARBA" id="ARBA00022737"/>
    </source>
</evidence>
<dbReference type="Pfam" id="PF00096">
    <property type="entry name" value="zf-C2H2"/>
    <property type="match status" value="3"/>
</dbReference>
<feature type="compositionally biased region" description="Low complexity" evidence="18">
    <location>
        <begin position="404"/>
        <end position="415"/>
    </location>
</feature>
<evidence type="ECO:0000256" key="2">
    <source>
        <dbReference type="ARBA" id="ARBA00004496"/>
    </source>
</evidence>
<comment type="subcellular location">
    <subcellularLocation>
        <location evidence="2">Cytoplasm</location>
    </subcellularLocation>
    <subcellularLocation>
        <location evidence="1">Nucleus</location>
    </subcellularLocation>
</comment>
<dbReference type="Pfam" id="PF23561">
    <property type="entry name" value="zf-C2H2_15"/>
    <property type="match status" value="1"/>
</dbReference>
<dbReference type="InterPro" id="IPR056436">
    <property type="entry name" value="Znf-C2H2_ZIC1-5/GLI1-3-like"/>
</dbReference>
<evidence type="ECO:0000256" key="1">
    <source>
        <dbReference type="ARBA" id="ARBA00004123"/>
    </source>
</evidence>
<evidence type="ECO:0000256" key="17">
    <source>
        <dbReference type="PROSITE-ProRule" id="PRU00042"/>
    </source>
</evidence>
<reference evidence="20 21" key="1">
    <citation type="submission" date="2020-04" db="EMBL/GenBank/DDBJ databases">
        <authorList>
            <person name="Laetsch R D."/>
            <person name="Stevens L."/>
            <person name="Kumar S."/>
            <person name="Blaxter L. M."/>
        </authorList>
    </citation>
    <scope>NUCLEOTIDE SEQUENCE [LARGE SCALE GENOMIC DNA]</scope>
</reference>
<dbReference type="PROSITE" id="PS50157">
    <property type="entry name" value="ZINC_FINGER_C2H2_2"/>
    <property type="match status" value="4"/>
</dbReference>
<dbReference type="OrthoDB" id="3214149at2759"/>
<feature type="compositionally biased region" description="Basic and acidic residues" evidence="18">
    <location>
        <begin position="812"/>
        <end position="827"/>
    </location>
</feature>
<evidence type="ECO:0000256" key="13">
    <source>
        <dbReference type="ARBA" id="ARBA00023125"/>
    </source>
</evidence>
<feature type="compositionally biased region" description="Basic and acidic residues" evidence="18">
    <location>
        <begin position="441"/>
        <end position="462"/>
    </location>
</feature>
<evidence type="ECO:0000256" key="15">
    <source>
        <dbReference type="ARBA" id="ARBA00064748"/>
    </source>
</evidence>
<dbReference type="GO" id="GO:0008270">
    <property type="term" value="F:zinc ion binding"/>
    <property type="evidence" value="ECO:0007669"/>
    <property type="project" value="UniProtKB-KW"/>
</dbReference>
<dbReference type="InterPro" id="IPR043359">
    <property type="entry name" value="GLI-like"/>
</dbReference>
<dbReference type="InterPro" id="IPR036236">
    <property type="entry name" value="Znf_C2H2_sf"/>
</dbReference>
<dbReference type="GO" id="GO:0019101">
    <property type="term" value="P:female somatic sex determination"/>
    <property type="evidence" value="ECO:0007669"/>
    <property type="project" value="UniProtKB-ARBA"/>
</dbReference>
<dbReference type="GO" id="GO:0007283">
    <property type="term" value="P:spermatogenesis"/>
    <property type="evidence" value="ECO:0007669"/>
    <property type="project" value="UniProtKB-KW"/>
</dbReference>
<proteinExistence type="inferred from homology"/>
<evidence type="ECO:0000256" key="6">
    <source>
        <dbReference type="ARBA" id="ARBA00022723"/>
    </source>
</evidence>
<dbReference type="FunFam" id="3.30.160.60:FF:000104">
    <property type="entry name" value="Transcriptional repressor protein YY1"/>
    <property type="match status" value="1"/>
</dbReference>
<evidence type="ECO:0000259" key="19">
    <source>
        <dbReference type="PROSITE" id="PS50157"/>
    </source>
</evidence>
<keyword evidence="6" id="KW-0479">Metal-binding</keyword>
<keyword evidence="12" id="KW-0726">Sexual differentiation</keyword>
<keyword evidence="9" id="KW-0221">Differentiation</keyword>